<proteinExistence type="predicted"/>
<evidence type="ECO:0000313" key="2">
    <source>
        <dbReference type="Proteomes" id="UP000688137"/>
    </source>
</evidence>
<dbReference type="EMBL" id="CAJJDM010000043">
    <property type="protein sequence ID" value="CAD8068957.1"/>
    <property type="molecule type" value="Genomic_DNA"/>
</dbReference>
<dbReference type="Proteomes" id="UP000688137">
    <property type="component" value="Unassembled WGS sequence"/>
</dbReference>
<sequence length="263" mass="30969">MQKVQIAYNYCQKECHTDEWLNTICIDQTCKQERLLCCLCLELHEGHRVTALKKFLIEYRQQYQKKKRDDEEMNNKYCLSKIFESFEKEVIQIKQIINGNFDNLLNQIKESISNFQNLETCQTYEKIGKILDKISTSDQAIEDVKQLFSSIDAITSKDGFQFQLINPRPKISNLQERHISSQQIFNDYVEFNKQISVNIEKKINKLSKQIKGFFSEIQNNDDTESLGQISTSISNWKEDHSQILTQNCQNGIQYQPRQNDLID</sequence>
<gene>
    <name evidence="1" type="ORF">PPRIM_AZ9-3.1.T0430123</name>
</gene>
<accession>A0A8S1LMI8</accession>
<reference evidence="1" key="1">
    <citation type="submission" date="2021-01" db="EMBL/GenBank/DDBJ databases">
        <authorList>
            <consortium name="Genoscope - CEA"/>
            <person name="William W."/>
        </authorList>
    </citation>
    <scope>NUCLEOTIDE SEQUENCE</scope>
</reference>
<dbReference type="AlphaFoldDB" id="A0A8S1LMI8"/>
<name>A0A8S1LMI8_PARPR</name>
<dbReference type="OMA" id="NTICIDQ"/>
<protein>
    <submittedName>
        <fullName evidence="1">Uncharacterized protein</fullName>
    </submittedName>
</protein>
<comment type="caution">
    <text evidence="1">The sequence shown here is derived from an EMBL/GenBank/DDBJ whole genome shotgun (WGS) entry which is preliminary data.</text>
</comment>
<keyword evidence="2" id="KW-1185">Reference proteome</keyword>
<evidence type="ECO:0000313" key="1">
    <source>
        <dbReference type="EMBL" id="CAD8068957.1"/>
    </source>
</evidence>
<organism evidence="1 2">
    <name type="scientific">Paramecium primaurelia</name>
    <dbReference type="NCBI Taxonomy" id="5886"/>
    <lineage>
        <taxon>Eukaryota</taxon>
        <taxon>Sar</taxon>
        <taxon>Alveolata</taxon>
        <taxon>Ciliophora</taxon>
        <taxon>Intramacronucleata</taxon>
        <taxon>Oligohymenophorea</taxon>
        <taxon>Peniculida</taxon>
        <taxon>Parameciidae</taxon>
        <taxon>Paramecium</taxon>
    </lineage>
</organism>